<dbReference type="Proteomes" id="UP000324222">
    <property type="component" value="Unassembled WGS sequence"/>
</dbReference>
<organism evidence="2 3">
    <name type="scientific">Portunus trituberculatus</name>
    <name type="common">Swimming crab</name>
    <name type="synonym">Neptunus trituberculatus</name>
    <dbReference type="NCBI Taxonomy" id="210409"/>
    <lineage>
        <taxon>Eukaryota</taxon>
        <taxon>Metazoa</taxon>
        <taxon>Ecdysozoa</taxon>
        <taxon>Arthropoda</taxon>
        <taxon>Crustacea</taxon>
        <taxon>Multicrustacea</taxon>
        <taxon>Malacostraca</taxon>
        <taxon>Eumalacostraca</taxon>
        <taxon>Eucarida</taxon>
        <taxon>Decapoda</taxon>
        <taxon>Pleocyemata</taxon>
        <taxon>Brachyura</taxon>
        <taxon>Eubrachyura</taxon>
        <taxon>Portunoidea</taxon>
        <taxon>Portunidae</taxon>
        <taxon>Portuninae</taxon>
        <taxon>Portunus</taxon>
    </lineage>
</organism>
<reference evidence="2 3" key="1">
    <citation type="submission" date="2019-05" db="EMBL/GenBank/DDBJ databases">
        <title>Another draft genome of Portunus trituberculatus and its Hox gene families provides insights of decapod evolution.</title>
        <authorList>
            <person name="Jeong J.-H."/>
            <person name="Song I."/>
            <person name="Kim S."/>
            <person name="Choi T."/>
            <person name="Kim D."/>
            <person name="Ryu S."/>
            <person name="Kim W."/>
        </authorList>
    </citation>
    <scope>NUCLEOTIDE SEQUENCE [LARGE SCALE GENOMIC DNA]</scope>
    <source>
        <tissue evidence="2">Muscle</tissue>
    </source>
</reference>
<keyword evidence="1" id="KW-1133">Transmembrane helix</keyword>
<comment type="caution">
    <text evidence="2">The sequence shown here is derived from an EMBL/GenBank/DDBJ whole genome shotgun (WGS) entry which is preliminary data.</text>
</comment>
<evidence type="ECO:0000313" key="2">
    <source>
        <dbReference type="EMBL" id="MPC88511.1"/>
    </source>
</evidence>
<gene>
    <name evidence="2" type="ORF">E2C01_083417</name>
</gene>
<keyword evidence="1" id="KW-0812">Transmembrane</keyword>
<evidence type="ECO:0000313" key="3">
    <source>
        <dbReference type="Proteomes" id="UP000324222"/>
    </source>
</evidence>
<keyword evidence="1" id="KW-0472">Membrane</keyword>
<feature type="transmembrane region" description="Helical" evidence="1">
    <location>
        <begin position="53"/>
        <end position="75"/>
    </location>
</feature>
<protein>
    <submittedName>
        <fullName evidence="2">Uncharacterized protein</fullName>
    </submittedName>
</protein>
<name>A0A5B7ISE1_PORTR</name>
<dbReference type="EMBL" id="VSRR010078029">
    <property type="protein sequence ID" value="MPC88511.1"/>
    <property type="molecule type" value="Genomic_DNA"/>
</dbReference>
<accession>A0A5B7ISE1</accession>
<dbReference type="AlphaFoldDB" id="A0A5B7ISE1"/>
<sequence length="89" mass="9407">MCQPGLLSPAAAAAAVVDMHGGVTTTQGRGWRPGWLRSVGHASTGEERKGKGLAVVWFLSYIYLASLLPVTATYYTLSGFTLLLTCFAS</sequence>
<proteinExistence type="predicted"/>
<evidence type="ECO:0000256" key="1">
    <source>
        <dbReference type="SAM" id="Phobius"/>
    </source>
</evidence>
<keyword evidence="3" id="KW-1185">Reference proteome</keyword>